<feature type="compositionally biased region" description="Basic and acidic residues" evidence="1">
    <location>
        <begin position="431"/>
        <end position="445"/>
    </location>
</feature>
<feature type="region of interest" description="Disordered" evidence="1">
    <location>
        <begin position="286"/>
        <end position="452"/>
    </location>
</feature>
<sequence>MAKYSSSGIFITSSRNDLNVDEQSVQDLALNVNNVFQADKCDAFDFDVDEAPTAQTMFMANLSSAYLVYDEVGPSYDSNILSEPAQYVSITTQNIVVDNSLSAERVTSKEQVELYERRANFKLTEREQNIDEQLRIVIINRHIKEEILKEELHSVKMQLSFQLFGRGGLIISSHSGLINPLYTGLINPLYSGLINTPHSGDAIIDFVNQLGYTEVIHFMLRKAVNNLYQLCREILSMINQCLTGKKYGHDRPSYPEEFTIFIKDQHLRFILLKKLSYVERRRLECKQPKSKPAIEKSSKPAPAPKSKATKERPSKASTNKPPKLKPAKEKSTKTTPPQKAGKGKNTKFRKVDTSTNIICDSPSPTDAETIVASEKPNNRGDTKLMQIDEEQGNDMDEQVNLKENTDEIDQGQARSDLGRTPESRPPPKQVVMDKDQARPDPRESHGALTGTP</sequence>
<feature type="compositionally biased region" description="Polar residues" evidence="1">
    <location>
        <begin position="353"/>
        <end position="366"/>
    </location>
</feature>
<dbReference type="AlphaFoldDB" id="A0A699HZM3"/>
<comment type="caution">
    <text evidence="2">The sequence shown here is derived from an EMBL/GenBank/DDBJ whole genome shotgun (WGS) entry which is preliminary data.</text>
</comment>
<gene>
    <name evidence="2" type="ORF">Tci_480218</name>
</gene>
<accession>A0A699HZM3</accession>
<feature type="compositionally biased region" description="Acidic residues" evidence="1">
    <location>
        <begin position="387"/>
        <end position="397"/>
    </location>
</feature>
<proteinExistence type="predicted"/>
<organism evidence="2">
    <name type="scientific">Tanacetum cinerariifolium</name>
    <name type="common">Dalmatian daisy</name>
    <name type="synonym">Chrysanthemum cinerariifolium</name>
    <dbReference type="NCBI Taxonomy" id="118510"/>
    <lineage>
        <taxon>Eukaryota</taxon>
        <taxon>Viridiplantae</taxon>
        <taxon>Streptophyta</taxon>
        <taxon>Embryophyta</taxon>
        <taxon>Tracheophyta</taxon>
        <taxon>Spermatophyta</taxon>
        <taxon>Magnoliopsida</taxon>
        <taxon>eudicotyledons</taxon>
        <taxon>Gunneridae</taxon>
        <taxon>Pentapetalae</taxon>
        <taxon>asterids</taxon>
        <taxon>campanulids</taxon>
        <taxon>Asterales</taxon>
        <taxon>Asteraceae</taxon>
        <taxon>Asteroideae</taxon>
        <taxon>Anthemideae</taxon>
        <taxon>Anthemidinae</taxon>
        <taxon>Tanacetum</taxon>
    </lineage>
</organism>
<evidence type="ECO:0000313" key="2">
    <source>
        <dbReference type="EMBL" id="GEZ08245.1"/>
    </source>
</evidence>
<name>A0A699HZM3_TANCI</name>
<evidence type="ECO:0000256" key="1">
    <source>
        <dbReference type="SAM" id="MobiDB-lite"/>
    </source>
</evidence>
<dbReference type="EMBL" id="BKCJ010238978">
    <property type="protein sequence ID" value="GEZ08245.1"/>
    <property type="molecule type" value="Genomic_DNA"/>
</dbReference>
<reference evidence="2" key="1">
    <citation type="journal article" date="2019" name="Sci. Rep.">
        <title>Draft genome of Tanacetum cinerariifolium, the natural source of mosquito coil.</title>
        <authorList>
            <person name="Yamashiro T."/>
            <person name="Shiraishi A."/>
            <person name="Satake H."/>
            <person name="Nakayama K."/>
        </authorList>
    </citation>
    <scope>NUCLEOTIDE SEQUENCE</scope>
</reference>
<feature type="compositionally biased region" description="Basic and acidic residues" evidence="1">
    <location>
        <begin position="286"/>
        <end position="298"/>
    </location>
</feature>
<protein>
    <submittedName>
        <fullName evidence="2">Integrase, catalytic region, zinc finger, CCHC-type, peptidase aspartic, catalytic</fullName>
    </submittedName>
</protein>